<evidence type="ECO:0000313" key="3">
    <source>
        <dbReference type="Proteomes" id="UP000003558"/>
    </source>
</evidence>
<accession>F9VYI8</accession>
<dbReference type="Proteomes" id="UP000003558">
    <property type="component" value="Unassembled WGS sequence"/>
</dbReference>
<dbReference type="GO" id="GO:0003677">
    <property type="term" value="F:DNA binding"/>
    <property type="evidence" value="ECO:0007669"/>
    <property type="project" value="InterPro"/>
</dbReference>
<evidence type="ECO:0000259" key="1">
    <source>
        <dbReference type="Pfam" id="PF02371"/>
    </source>
</evidence>
<comment type="caution">
    <text evidence="2">The sequence shown here is derived from an EMBL/GenBank/DDBJ whole genome shotgun (WGS) entry which is preliminary data.</text>
</comment>
<proteinExistence type="predicted"/>
<dbReference type="InterPro" id="IPR047650">
    <property type="entry name" value="Transpos_IS110"/>
</dbReference>
<dbReference type="EMBL" id="BACI01000087">
    <property type="protein sequence ID" value="GAA13677.1"/>
    <property type="molecule type" value="Genomic_DNA"/>
</dbReference>
<dbReference type="PANTHER" id="PTHR33055">
    <property type="entry name" value="TRANSPOSASE FOR INSERTION SEQUENCE ELEMENT IS1111A"/>
    <property type="match status" value="1"/>
</dbReference>
<gene>
    <name evidence="2" type="ORF">GOALK_087_00750</name>
</gene>
<dbReference type="GO" id="GO:0004803">
    <property type="term" value="F:transposase activity"/>
    <property type="evidence" value="ECO:0007669"/>
    <property type="project" value="InterPro"/>
</dbReference>
<dbReference type="Pfam" id="PF02371">
    <property type="entry name" value="Transposase_20"/>
    <property type="match status" value="1"/>
</dbReference>
<evidence type="ECO:0000313" key="2">
    <source>
        <dbReference type="EMBL" id="GAA13677.1"/>
    </source>
</evidence>
<dbReference type="GO" id="GO:0006313">
    <property type="term" value="P:DNA transposition"/>
    <property type="evidence" value="ECO:0007669"/>
    <property type="project" value="InterPro"/>
</dbReference>
<dbReference type="eggNOG" id="COG3547">
    <property type="taxonomic scope" value="Bacteria"/>
</dbReference>
<organism evidence="2 3">
    <name type="scientific">Gordonia alkanivorans NBRC 16433</name>
    <dbReference type="NCBI Taxonomy" id="1027371"/>
    <lineage>
        <taxon>Bacteria</taxon>
        <taxon>Bacillati</taxon>
        <taxon>Actinomycetota</taxon>
        <taxon>Actinomycetes</taxon>
        <taxon>Mycobacteriales</taxon>
        <taxon>Gordoniaceae</taxon>
        <taxon>Gordonia</taxon>
    </lineage>
</organism>
<reference evidence="2 3" key="1">
    <citation type="submission" date="2011-05" db="EMBL/GenBank/DDBJ databases">
        <title>Whole genome shotgun sequence of Gordonia alkanivorans NBRC 16433.</title>
        <authorList>
            <person name="Hosoyama A."/>
            <person name="Nakamura S."/>
            <person name="Takarada H."/>
            <person name="Tsuchikane K."/>
            <person name="Yamazaki S."/>
            <person name="Fujita N."/>
        </authorList>
    </citation>
    <scope>NUCLEOTIDE SEQUENCE [LARGE SCALE GENOMIC DNA]</scope>
    <source>
        <strain evidence="2 3">NBRC 16433</strain>
    </source>
</reference>
<dbReference type="InterPro" id="IPR003346">
    <property type="entry name" value="Transposase_20"/>
</dbReference>
<sequence>MGTIVVSYRMRSEATFAKLVGVAPLPASSGKTHRHRLNRGGDRQANSALHMIVVGRMKNHPPTRAYVERRSAEHKTKKDIIRCLKRYVAREVFKDLTTDLGALDKL</sequence>
<name>F9VYI8_9ACTN</name>
<dbReference type="PANTHER" id="PTHR33055:SF16">
    <property type="entry name" value="TRANSPOSASE FOR INSERTION SEQUENCE ELEMENT IS1547"/>
    <property type="match status" value="1"/>
</dbReference>
<protein>
    <submittedName>
        <fullName evidence="2">Putative transposase IS116/IS110/IS902 family protein</fullName>
    </submittedName>
</protein>
<feature type="domain" description="Transposase IS116/IS110/IS902 C-terminal" evidence="1">
    <location>
        <begin position="9"/>
        <end position="67"/>
    </location>
</feature>
<dbReference type="AlphaFoldDB" id="F9VYI8"/>